<protein>
    <recommendedName>
        <fullName evidence="2">SLH domain-containing protein</fullName>
    </recommendedName>
</protein>
<dbReference type="EMBL" id="MASJ01000003">
    <property type="protein sequence ID" value="OCS87401.1"/>
    <property type="molecule type" value="Genomic_DNA"/>
</dbReference>
<feature type="domain" description="SLH" evidence="2">
    <location>
        <begin position="143"/>
        <end position="209"/>
    </location>
</feature>
<dbReference type="Proteomes" id="UP000093199">
    <property type="component" value="Unassembled WGS sequence"/>
</dbReference>
<dbReference type="GO" id="GO:0004040">
    <property type="term" value="F:amidase activity"/>
    <property type="evidence" value="ECO:0007669"/>
    <property type="project" value="InterPro"/>
</dbReference>
<dbReference type="Gene3D" id="1.10.530.10">
    <property type="match status" value="1"/>
</dbReference>
<dbReference type="OrthoDB" id="9816557at2"/>
<gene>
    <name evidence="3" type="ORF">A6M13_08770</name>
</gene>
<dbReference type="InterPro" id="IPR002901">
    <property type="entry name" value="MGlyc_endo_b_GlcNAc-like_dom"/>
</dbReference>
<dbReference type="AlphaFoldDB" id="A0A1C0YJT0"/>
<evidence type="ECO:0000313" key="3">
    <source>
        <dbReference type="EMBL" id="OCS87401.1"/>
    </source>
</evidence>
<evidence type="ECO:0000259" key="2">
    <source>
        <dbReference type="PROSITE" id="PS51272"/>
    </source>
</evidence>
<evidence type="ECO:0000313" key="4">
    <source>
        <dbReference type="Proteomes" id="UP000093199"/>
    </source>
</evidence>
<dbReference type="RefSeq" id="WP_066542872.1">
    <property type="nucleotide sequence ID" value="NZ_MASJ01000003.1"/>
</dbReference>
<dbReference type="InterPro" id="IPR001119">
    <property type="entry name" value="SLH_dom"/>
</dbReference>
<dbReference type="PANTHER" id="PTHR43308:SF5">
    <property type="entry name" value="S-LAYER PROTEIN _ PEPTIDOGLYCAN ENDO-BETA-N-ACETYLGLUCOSAMINIDASE"/>
    <property type="match status" value="1"/>
</dbReference>
<feature type="signal peptide" evidence="1">
    <location>
        <begin position="1"/>
        <end position="23"/>
    </location>
</feature>
<dbReference type="Pfam" id="PF00395">
    <property type="entry name" value="SLH"/>
    <property type="match status" value="2"/>
</dbReference>
<feature type="domain" description="SLH" evidence="2">
    <location>
        <begin position="18"/>
        <end position="76"/>
    </location>
</feature>
<comment type="caution">
    <text evidence="3">The sequence shown here is derived from an EMBL/GenBank/DDBJ whole genome shotgun (WGS) entry which is preliminary data.</text>
</comment>
<dbReference type="Pfam" id="PF01832">
    <property type="entry name" value="Glucosaminidase"/>
    <property type="match status" value="1"/>
</dbReference>
<evidence type="ECO:0000256" key="1">
    <source>
        <dbReference type="SAM" id="SignalP"/>
    </source>
</evidence>
<feature type="domain" description="SLH" evidence="2">
    <location>
        <begin position="77"/>
        <end position="140"/>
    </location>
</feature>
<dbReference type="STRING" id="33978.A6M13_08770"/>
<proteinExistence type="predicted"/>
<dbReference type="PROSITE" id="PS51272">
    <property type="entry name" value="SLH"/>
    <property type="match status" value="3"/>
</dbReference>
<accession>A0A1C0YJT0</accession>
<dbReference type="PANTHER" id="PTHR43308">
    <property type="entry name" value="OUTER MEMBRANE PROTEIN ALPHA-RELATED"/>
    <property type="match status" value="1"/>
</dbReference>
<name>A0A1C0YJT0_9BACL</name>
<reference evidence="3 4" key="1">
    <citation type="submission" date="2016-07" db="EMBL/GenBank/DDBJ databases">
        <title>Caryophanon tenue genome sequencing.</title>
        <authorList>
            <person name="Verma A."/>
            <person name="Pal Y."/>
            <person name="Krishnamurthi S."/>
        </authorList>
    </citation>
    <scope>NUCLEOTIDE SEQUENCE [LARGE SCALE GENOMIC DNA]</scope>
    <source>
        <strain evidence="3 4">DSM 14152</strain>
    </source>
</reference>
<dbReference type="InterPro" id="IPR051465">
    <property type="entry name" value="Cell_Envelope_Struct_Comp"/>
</dbReference>
<keyword evidence="1" id="KW-0732">Signal</keyword>
<feature type="chain" id="PRO_5008649133" description="SLH domain-containing protein" evidence="1">
    <location>
        <begin position="24"/>
        <end position="664"/>
    </location>
</feature>
<keyword evidence="4" id="KW-1185">Reference proteome</keyword>
<sequence>MKKIYLVCSIIFFSLLFSTSAFADNITGSTHEEGLRYLIEKGAIQSDSSGHYYPNATVTRGQFASYISIALDLPTSTTVTFSDVIGSTKQDQAIRSAAAAGIISGYPEGTFRPNDYVTRQHMARMLQRTLQYLKIDTSNVQFELNFADAHKIYAEHQQAVGIGSSLGIIKGEPLVDGVYFKPLHNATVGHAATFIYRLMTLVNDPLTKPEPEQLVTPPTTPNPVPPTPAPDVGEDFGDFSVFNIQNYKLAKVRSYTTFEKAVASIQNSRQIVLDKNARVIYMKSGVVLANKYVEIRLTGTGEMIGAAQGSQMEYMSSNGSTVTVSFAGQIGTLPINSNISLEPTDLIKERDHYTVNNNGEVVHNLVANLRTGGVTSSYIVGKAPAQMKKGEKYYSWNGIYFTNKDKSVGFDYYNYYQFLPAFSKTKYTAAELDSYLLKRLKELESTGASAFKNASTKSKIIGLGTIAKQMEARYGVNALMVIALSFNESNYGMSTKAQNFNNLFGLNVRDTGDQNDRFDDVEHSVRELLTAYWLPNYIEPGGKFANGSVFGSKAMGFNVKYASDPYWGAKAAGHYYRIDKALGRKDASNSYTIGLTRKIAPVNSIATINSGSVLYNYKRANYPVIIQSNVNSNFYEIISDKRTNNRVVSGFVPVDYVRIIETTK</sequence>
<organism evidence="3 4">
    <name type="scientific">Caryophanon tenue</name>
    <dbReference type="NCBI Taxonomy" id="33978"/>
    <lineage>
        <taxon>Bacteria</taxon>
        <taxon>Bacillati</taxon>
        <taxon>Bacillota</taxon>
        <taxon>Bacilli</taxon>
        <taxon>Bacillales</taxon>
        <taxon>Caryophanaceae</taxon>
        <taxon>Caryophanon</taxon>
    </lineage>
</organism>